<evidence type="ECO:0000313" key="3">
    <source>
        <dbReference type="Proteomes" id="UP000825935"/>
    </source>
</evidence>
<accession>A0A8T2SK40</accession>
<feature type="signal peptide" evidence="1">
    <location>
        <begin position="1"/>
        <end position="16"/>
    </location>
</feature>
<name>A0A8T2SK40_CERRI</name>
<reference evidence="2" key="1">
    <citation type="submission" date="2021-08" db="EMBL/GenBank/DDBJ databases">
        <title>WGS assembly of Ceratopteris richardii.</title>
        <authorList>
            <person name="Marchant D.B."/>
            <person name="Chen G."/>
            <person name="Jenkins J."/>
            <person name="Shu S."/>
            <person name="Leebens-Mack J."/>
            <person name="Grimwood J."/>
            <person name="Schmutz J."/>
            <person name="Soltis P."/>
            <person name="Soltis D."/>
            <person name="Chen Z.-H."/>
        </authorList>
    </citation>
    <scope>NUCLEOTIDE SEQUENCE</scope>
    <source>
        <strain evidence="2">Whitten #5841</strain>
        <tissue evidence="2">Leaf</tissue>
    </source>
</reference>
<dbReference type="EMBL" id="CM035424">
    <property type="protein sequence ID" value="KAH7351747.1"/>
    <property type="molecule type" value="Genomic_DNA"/>
</dbReference>
<evidence type="ECO:0008006" key="4">
    <source>
        <dbReference type="Google" id="ProtNLM"/>
    </source>
</evidence>
<proteinExistence type="predicted"/>
<comment type="caution">
    <text evidence="2">The sequence shown here is derived from an EMBL/GenBank/DDBJ whole genome shotgun (WGS) entry which is preliminary data.</text>
</comment>
<evidence type="ECO:0000313" key="2">
    <source>
        <dbReference type="EMBL" id="KAH7351747.1"/>
    </source>
</evidence>
<sequence length="156" mass="17449">MRRWAGLAFSCLLVNSNPCHVDELLATGPSTEELCLDHSLDQITRPIIPAFHLATRLTTIPFVCAGDQLPCSYSFPLQPSHVSDTVTEHSRSRLMDGRGQFGPKKAYAPPHFGPHVLLQIVKESFWGMGREMTFLLHNFRPQMSMEESTSVSLLLV</sequence>
<gene>
    <name evidence="2" type="ORF">KP509_19G013100</name>
</gene>
<protein>
    <recommendedName>
        <fullName evidence="4">Secreted protein</fullName>
    </recommendedName>
</protein>
<evidence type="ECO:0000256" key="1">
    <source>
        <dbReference type="SAM" id="SignalP"/>
    </source>
</evidence>
<keyword evidence="1" id="KW-0732">Signal</keyword>
<keyword evidence="3" id="KW-1185">Reference proteome</keyword>
<feature type="chain" id="PRO_5035914910" description="Secreted protein" evidence="1">
    <location>
        <begin position="17"/>
        <end position="156"/>
    </location>
</feature>
<dbReference type="AlphaFoldDB" id="A0A8T2SK40"/>
<dbReference type="Proteomes" id="UP000825935">
    <property type="component" value="Chromosome 19"/>
</dbReference>
<organism evidence="2 3">
    <name type="scientific">Ceratopteris richardii</name>
    <name type="common">Triangle waterfern</name>
    <dbReference type="NCBI Taxonomy" id="49495"/>
    <lineage>
        <taxon>Eukaryota</taxon>
        <taxon>Viridiplantae</taxon>
        <taxon>Streptophyta</taxon>
        <taxon>Embryophyta</taxon>
        <taxon>Tracheophyta</taxon>
        <taxon>Polypodiopsida</taxon>
        <taxon>Polypodiidae</taxon>
        <taxon>Polypodiales</taxon>
        <taxon>Pteridineae</taxon>
        <taxon>Pteridaceae</taxon>
        <taxon>Parkerioideae</taxon>
        <taxon>Ceratopteris</taxon>
    </lineage>
</organism>